<comment type="caution">
    <text evidence="2">The sequence shown here is derived from an EMBL/GenBank/DDBJ whole genome shotgun (WGS) entry which is preliminary data.</text>
</comment>
<accession>A0A9W9ZSE3</accession>
<sequence length="122" mass="14082">MDKMTSLVIFAAFFALTCSFPSEDRGEKSEDAELVTRNTLNCEELGLLKHYAVNLKTSHIKCSSQTKKRAANLLAREFKKREYDYGMNRYDRDFSACCSPDCDWLLDYLEIDSTVVKCLDRK</sequence>
<dbReference type="Proteomes" id="UP001163046">
    <property type="component" value="Unassembled WGS sequence"/>
</dbReference>
<evidence type="ECO:0000313" key="3">
    <source>
        <dbReference type="Proteomes" id="UP001163046"/>
    </source>
</evidence>
<keyword evidence="1" id="KW-0732">Signal</keyword>
<evidence type="ECO:0000256" key="1">
    <source>
        <dbReference type="SAM" id="SignalP"/>
    </source>
</evidence>
<evidence type="ECO:0000313" key="2">
    <source>
        <dbReference type="EMBL" id="KAJ7386961.1"/>
    </source>
</evidence>
<dbReference type="AlphaFoldDB" id="A0A9W9ZSE3"/>
<dbReference type="EMBL" id="MU825874">
    <property type="protein sequence ID" value="KAJ7386961.1"/>
    <property type="molecule type" value="Genomic_DNA"/>
</dbReference>
<organism evidence="2 3">
    <name type="scientific">Desmophyllum pertusum</name>
    <dbReference type="NCBI Taxonomy" id="174260"/>
    <lineage>
        <taxon>Eukaryota</taxon>
        <taxon>Metazoa</taxon>
        <taxon>Cnidaria</taxon>
        <taxon>Anthozoa</taxon>
        <taxon>Hexacorallia</taxon>
        <taxon>Scleractinia</taxon>
        <taxon>Caryophylliina</taxon>
        <taxon>Caryophylliidae</taxon>
        <taxon>Desmophyllum</taxon>
    </lineage>
</organism>
<dbReference type="OrthoDB" id="5974342at2759"/>
<name>A0A9W9ZSE3_9CNID</name>
<keyword evidence="3" id="KW-1185">Reference proteome</keyword>
<feature type="chain" id="PRO_5040982533" evidence="1">
    <location>
        <begin position="20"/>
        <end position="122"/>
    </location>
</feature>
<proteinExistence type="predicted"/>
<feature type="signal peptide" evidence="1">
    <location>
        <begin position="1"/>
        <end position="19"/>
    </location>
</feature>
<reference evidence="2" key="1">
    <citation type="submission" date="2023-01" db="EMBL/GenBank/DDBJ databases">
        <title>Genome assembly of the deep-sea coral Lophelia pertusa.</title>
        <authorList>
            <person name="Herrera S."/>
            <person name="Cordes E."/>
        </authorList>
    </citation>
    <scope>NUCLEOTIDE SEQUENCE</scope>
    <source>
        <strain evidence="2">USNM1676648</strain>
        <tissue evidence="2">Polyp</tissue>
    </source>
</reference>
<gene>
    <name evidence="2" type="ORF">OS493_003923</name>
</gene>
<protein>
    <submittedName>
        <fullName evidence="2">Uncharacterized protein</fullName>
    </submittedName>
</protein>